<dbReference type="EMBL" id="JBJQND010000012">
    <property type="protein sequence ID" value="KAL3859780.1"/>
    <property type="molecule type" value="Genomic_DNA"/>
</dbReference>
<evidence type="ECO:0000256" key="2">
    <source>
        <dbReference type="ARBA" id="ARBA00022679"/>
    </source>
</evidence>
<evidence type="ECO:0000256" key="8">
    <source>
        <dbReference type="SAM" id="Phobius"/>
    </source>
</evidence>
<dbReference type="SUPFAM" id="SSF49265">
    <property type="entry name" value="Fibronectin type III"/>
    <property type="match status" value="1"/>
</dbReference>
<feature type="domain" description="Glycosyltransferase 61 catalytic" evidence="9">
    <location>
        <begin position="294"/>
        <end position="400"/>
    </location>
</feature>
<keyword evidence="4 8" id="KW-1133">Transmembrane helix</keyword>
<dbReference type="GO" id="GO:0016757">
    <property type="term" value="F:glycosyltransferase activity"/>
    <property type="evidence" value="ECO:0007669"/>
    <property type="project" value="UniProtKB-KW"/>
</dbReference>
<comment type="caution">
    <text evidence="10">The sequence shown here is derived from an EMBL/GenBank/DDBJ whole genome shotgun (WGS) entry which is preliminary data.</text>
</comment>
<proteinExistence type="predicted"/>
<dbReference type="InterPro" id="IPR013783">
    <property type="entry name" value="Ig-like_fold"/>
</dbReference>
<keyword evidence="2" id="KW-0808">Transferase</keyword>
<dbReference type="Pfam" id="PF04577">
    <property type="entry name" value="Glyco_transf_61"/>
    <property type="match status" value="1"/>
</dbReference>
<keyword evidence="1" id="KW-0328">Glycosyltransferase</keyword>
<sequence>MTEWSFCILRMSFGARMFSQQFINTLIFSVIAVLVVKCAYLQFLYDNLLADADNHFPENDNLGSKEDNYCSKRGFSDLEEDEACFLYTRKINEPFIFESSGWCSKLNESEKTDRFCHFQNLCFLPYEDDFVFFYGPNSVTEQIHFGDPDVIDLSSVKNHSAYKLSLTFLSYEASGNFKIHWINRTSLIFDRFKPDNLMHVMHDDIIPLHHTLKLVTMGTRSSEESNPFDVNIILFDGWDEDDFILFYKIFTKSKLIFKEDMYNYGGMVCFADLYAGLIKTSTWYQYGFREPQGPIPNHLATGYHIHSTSKFILQNLNIKSRDVEEYIVILQRKDNRLILNKRELTLAVAKKMQLKVNSISLEEYSLKEVIDIIYHAKVIIGMHGSLLILAMFLKPGSIVIELFPFAVNPNNYTPYKTLANLPGMHTVYRAWANQKRENSISHPDWSPELGGIIHLSEEKQAQIVQQTEVPIHLCCNDPSWLYHIYQDTKVEISELVSVLTEALEKAKLMQLNTSYVWKALQPSKVRAVKCKFDANLLSLHISWQEPWNIRYLHYNTNPLYELLLQESSNTQTISAVVTDQTYVVLKNELKLNTPYFIWVRCFLMKANPGPYSDVAICNTSLK</sequence>
<protein>
    <recommendedName>
        <fullName evidence="9">Glycosyltransferase 61 catalytic domain-containing protein</fullName>
    </recommendedName>
</protein>
<dbReference type="PANTHER" id="PTHR20961:SF38">
    <property type="entry name" value="PROTEIN O-LINKED-MANNOSE BETA-1,4-N-ACETYLGLUCOSAMINYLTRANSFERASE 2"/>
    <property type="match status" value="1"/>
</dbReference>
<evidence type="ECO:0000256" key="7">
    <source>
        <dbReference type="ARBA" id="ARBA00037847"/>
    </source>
</evidence>
<dbReference type="AlphaFoldDB" id="A0ABD3VGZ7"/>
<comment type="subcellular location">
    <subcellularLocation>
        <location evidence="7">Endomembrane system</location>
        <topology evidence="7">Single-pass membrane protein</topology>
    </subcellularLocation>
</comment>
<evidence type="ECO:0000313" key="10">
    <source>
        <dbReference type="EMBL" id="KAL3859780.1"/>
    </source>
</evidence>
<evidence type="ECO:0000256" key="4">
    <source>
        <dbReference type="ARBA" id="ARBA00022989"/>
    </source>
</evidence>
<evidence type="ECO:0000313" key="11">
    <source>
        <dbReference type="Proteomes" id="UP001634394"/>
    </source>
</evidence>
<dbReference type="Gene3D" id="2.60.40.10">
    <property type="entry name" value="Immunoglobulins"/>
    <property type="match status" value="1"/>
</dbReference>
<dbReference type="GO" id="GO:0012505">
    <property type="term" value="C:endomembrane system"/>
    <property type="evidence" value="ECO:0007669"/>
    <property type="project" value="UniProtKB-SubCell"/>
</dbReference>
<keyword evidence="6" id="KW-0325">Glycoprotein</keyword>
<evidence type="ECO:0000259" key="9">
    <source>
        <dbReference type="Pfam" id="PF04577"/>
    </source>
</evidence>
<keyword evidence="11" id="KW-1185">Reference proteome</keyword>
<gene>
    <name evidence="10" type="ORF">ACJMK2_009974</name>
</gene>
<dbReference type="Proteomes" id="UP001634394">
    <property type="component" value="Unassembled WGS sequence"/>
</dbReference>
<feature type="transmembrane region" description="Helical" evidence="8">
    <location>
        <begin position="21"/>
        <end position="45"/>
    </location>
</feature>
<dbReference type="PANTHER" id="PTHR20961">
    <property type="entry name" value="GLYCOSYLTRANSFERASE"/>
    <property type="match status" value="1"/>
</dbReference>
<dbReference type="InterPro" id="IPR036116">
    <property type="entry name" value="FN3_sf"/>
</dbReference>
<organism evidence="10 11">
    <name type="scientific">Sinanodonta woodiana</name>
    <name type="common">Chinese pond mussel</name>
    <name type="synonym">Anodonta woodiana</name>
    <dbReference type="NCBI Taxonomy" id="1069815"/>
    <lineage>
        <taxon>Eukaryota</taxon>
        <taxon>Metazoa</taxon>
        <taxon>Spiralia</taxon>
        <taxon>Lophotrochozoa</taxon>
        <taxon>Mollusca</taxon>
        <taxon>Bivalvia</taxon>
        <taxon>Autobranchia</taxon>
        <taxon>Heteroconchia</taxon>
        <taxon>Palaeoheterodonta</taxon>
        <taxon>Unionida</taxon>
        <taxon>Unionoidea</taxon>
        <taxon>Unionidae</taxon>
        <taxon>Unioninae</taxon>
        <taxon>Sinanodonta</taxon>
    </lineage>
</organism>
<evidence type="ECO:0000256" key="6">
    <source>
        <dbReference type="ARBA" id="ARBA00023180"/>
    </source>
</evidence>
<name>A0ABD3VGZ7_SINWO</name>
<evidence type="ECO:0000256" key="1">
    <source>
        <dbReference type="ARBA" id="ARBA00022676"/>
    </source>
</evidence>
<keyword evidence="3 8" id="KW-0812">Transmembrane</keyword>
<keyword evidence="5 8" id="KW-0472">Membrane</keyword>
<evidence type="ECO:0000256" key="3">
    <source>
        <dbReference type="ARBA" id="ARBA00022692"/>
    </source>
</evidence>
<evidence type="ECO:0000256" key="5">
    <source>
        <dbReference type="ARBA" id="ARBA00023136"/>
    </source>
</evidence>
<dbReference type="InterPro" id="IPR049625">
    <property type="entry name" value="Glyco_transf_61_cat"/>
</dbReference>
<reference evidence="10 11" key="1">
    <citation type="submission" date="2024-11" db="EMBL/GenBank/DDBJ databases">
        <title>Chromosome-level genome assembly of the freshwater bivalve Anodonta woodiana.</title>
        <authorList>
            <person name="Chen X."/>
        </authorList>
    </citation>
    <scope>NUCLEOTIDE SEQUENCE [LARGE SCALE GENOMIC DNA]</scope>
    <source>
        <strain evidence="10">MN2024</strain>
        <tissue evidence="10">Gills</tissue>
    </source>
</reference>
<dbReference type="InterPro" id="IPR007657">
    <property type="entry name" value="Glycosyltransferase_61"/>
</dbReference>
<accession>A0ABD3VGZ7</accession>